<accession>A0A1Z5SSS3</accession>
<feature type="transmembrane region" description="Helical" evidence="6">
    <location>
        <begin position="76"/>
        <end position="96"/>
    </location>
</feature>
<evidence type="ECO:0000313" key="8">
    <source>
        <dbReference type="Proteomes" id="UP000194280"/>
    </source>
</evidence>
<feature type="transmembrane region" description="Helical" evidence="6">
    <location>
        <begin position="108"/>
        <end position="126"/>
    </location>
</feature>
<gene>
    <name evidence="7" type="ORF">BTJ68_13040</name>
</gene>
<dbReference type="PANTHER" id="PTHR12778:SF9">
    <property type="entry name" value="ACETYL-COENZYME A TRANSPORTER 1"/>
    <property type="match status" value="1"/>
</dbReference>
<dbReference type="GO" id="GO:0035348">
    <property type="term" value="P:acetyl-CoA transmembrane transport"/>
    <property type="evidence" value="ECO:0007669"/>
    <property type="project" value="InterPro"/>
</dbReference>
<dbReference type="InterPro" id="IPR004752">
    <property type="entry name" value="AmpG_permease/AT-1"/>
</dbReference>
<dbReference type="VEuPathDB" id="FungiDB:BTJ68_13040"/>
<keyword evidence="8" id="KW-1185">Reference proteome</keyword>
<proteinExistence type="predicted"/>
<comment type="subcellular location">
    <subcellularLocation>
        <location evidence="1">Membrane</location>
        <topology evidence="1">Multi-pass membrane protein</topology>
    </subcellularLocation>
</comment>
<dbReference type="EMBL" id="MUNK01000271">
    <property type="protein sequence ID" value="OTA23879.1"/>
    <property type="molecule type" value="Genomic_DNA"/>
</dbReference>
<evidence type="ECO:0000313" key="7">
    <source>
        <dbReference type="EMBL" id="OTA23879.1"/>
    </source>
</evidence>
<dbReference type="Proteomes" id="UP000194280">
    <property type="component" value="Unassembled WGS sequence"/>
</dbReference>
<dbReference type="Pfam" id="PF13000">
    <property type="entry name" value="Acatn"/>
    <property type="match status" value="1"/>
</dbReference>
<dbReference type="InParanoid" id="A0A1Z5SSS3"/>
<dbReference type="GO" id="GO:0008521">
    <property type="term" value="F:acetyl-CoA transmembrane transporter activity"/>
    <property type="evidence" value="ECO:0007669"/>
    <property type="project" value="InterPro"/>
</dbReference>
<name>A0A1Z5SSS3_HORWE</name>
<dbReference type="AlphaFoldDB" id="A0A1Z5SSS3"/>
<keyword evidence="4 6" id="KW-0472">Membrane</keyword>
<evidence type="ECO:0000256" key="2">
    <source>
        <dbReference type="ARBA" id="ARBA00022692"/>
    </source>
</evidence>
<dbReference type="STRING" id="1157616.A0A1Z5SSS3"/>
<dbReference type="InterPro" id="IPR024371">
    <property type="entry name" value="AcetylCoA_trans_1-like"/>
</dbReference>
<evidence type="ECO:0000256" key="3">
    <source>
        <dbReference type="ARBA" id="ARBA00022989"/>
    </source>
</evidence>
<evidence type="ECO:0000256" key="5">
    <source>
        <dbReference type="SAM" id="MobiDB-lite"/>
    </source>
</evidence>
<evidence type="ECO:0000256" key="4">
    <source>
        <dbReference type="ARBA" id="ARBA00023136"/>
    </source>
</evidence>
<evidence type="ECO:0000256" key="6">
    <source>
        <dbReference type="SAM" id="Phobius"/>
    </source>
</evidence>
<sequence length="158" mass="17384">MPSRKSKSRSPNPRGRQQQQHQANGSTSRAEDSASVTARLMGQSSFTLRRSPSATLDKEEGARIQAKASSNCRNKIGATFYCCVLLYFLQGIPMGLAGGSVPFLLKSYLSYGQIGVYSLGIISLFVEARFGRRKSWILPIQVLSGLRDDLARVTKPKR</sequence>
<evidence type="ECO:0000256" key="1">
    <source>
        <dbReference type="ARBA" id="ARBA00004141"/>
    </source>
</evidence>
<feature type="region of interest" description="Disordered" evidence="5">
    <location>
        <begin position="1"/>
        <end position="36"/>
    </location>
</feature>
<organism evidence="7 8">
    <name type="scientific">Hortaea werneckii EXF-2000</name>
    <dbReference type="NCBI Taxonomy" id="1157616"/>
    <lineage>
        <taxon>Eukaryota</taxon>
        <taxon>Fungi</taxon>
        <taxon>Dikarya</taxon>
        <taxon>Ascomycota</taxon>
        <taxon>Pezizomycotina</taxon>
        <taxon>Dothideomycetes</taxon>
        <taxon>Dothideomycetidae</taxon>
        <taxon>Mycosphaerellales</taxon>
        <taxon>Teratosphaeriaceae</taxon>
        <taxon>Hortaea</taxon>
    </lineage>
</organism>
<feature type="compositionally biased region" description="Polar residues" evidence="5">
    <location>
        <begin position="15"/>
        <end position="28"/>
    </location>
</feature>
<dbReference type="PANTHER" id="PTHR12778">
    <property type="entry name" value="SOLUTE CARRIER FAMILY 33 ACETYL-COA TRANSPORTER -RELATED"/>
    <property type="match status" value="1"/>
</dbReference>
<reference evidence="7 8" key="1">
    <citation type="submission" date="2017-01" db="EMBL/GenBank/DDBJ databases">
        <title>The recent genome duplication of the halophilic yeast Hortaea werneckii: insights from long-read sequencing.</title>
        <authorList>
            <person name="Sinha S."/>
            <person name="Flibotte S."/>
            <person name="Neira M."/>
            <person name="Lenassi M."/>
            <person name="Gostincar C."/>
            <person name="Stajich J.E."/>
            <person name="Nislow C.E."/>
        </authorList>
    </citation>
    <scope>NUCLEOTIDE SEQUENCE [LARGE SCALE GENOMIC DNA]</scope>
    <source>
        <strain evidence="7 8">EXF-2000</strain>
    </source>
</reference>
<keyword evidence="3 6" id="KW-1133">Transmembrane helix</keyword>
<keyword evidence="2 6" id="KW-0812">Transmembrane</keyword>
<comment type="caution">
    <text evidence="7">The sequence shown here is derived from an EMBL/GenBank/DDBJ whole genome shotgun (WGS) entry which is preliminary data.</text>
</comment>
<dbReference type="GO" id="GO:0016020">
    <property type="term" value="C:membrane"/>
    <property type="evidence" value="ECO:0007669"/>
    <property type="project" value="UniProtKB-SubCell"/>
</dbReference>
<protein>
    <submittedName>
        <fullName evidence="7">Uncharacterized protein</fullName>
    </submittedName>
</protein>